<dbReference type="Proteomes" id="UP001151760">
    <property type="component" value="Unassembled WGS sequence"/>
</dbReference>
<keyword evidence="4" id="KW-0695">RNA-directed DNA polymerase</keyword>
<dbReference type="InterPro" id="IPR012337">
    <property type="entry name" value="RNaseH-like_sf"/>
</dbReference>
<dbReference type="InterPro" id="IPR043128">
    <property type="entry name" value="Rev_trsase/Diguanyl_cyclase"/>
</dbReference>
<accession>A0ABQ5HWY0</accession>
<keyword evidence="4" id="KW-0548">Nucleotidyltransferase</keyword>
<keyword evidence="1" id="KW-0511">Multifunctional enzyme</keyword>
<comment type="caution">
    <text evidence="4">The sequence shown here is derived from an EMBL/GenBank/DDBJ whole genome shotgun (WGS) entry which is preliminary data.</text>
</comment>
<proteinExistence type="predicted"/>
<organism evidence="4 5">
    <name type="scientific">Tanacetum coccineum</name>
    <dbReference type="NCBI Taxonomy" id="301880"/>
    <lineage>
        <taxon>Eukaryota</taxon>
        <taxon>Viridiplantae</taxon>
        <taxon>Streptophyta</taxon>
        <taxon>Embryophyta</taxon>
        <taxon>Tracheophyta</taxon>
        <taxon>Spermatophyta</taxon>
        <taxon>Magnoliopsida</taxon>
        <taxon>eudicotyledons</taxon>
        <taxon>Gunneridae</taxon>
        <taxon>Pentapetalae</taxon>
        <taxon>asterids</taxon>
        <taxon>campanulids</taxon>
        <taxon>Asterales</taxon>
        <taxon>Asteraceae</taxon>
        <taxon>Asteroideae</taxon>
        <taxon>Anthemideae</taxon>
        <taxon>Anthemidinae</taxon>
        <taxon>Tanacetum</taxon>
    </lineage>
</organism>
<dbReference type="EMBL" id="BQNB010020099">
    <property type="protein sequence ID" value="GJT92328.1"/>
    <property type="molecule type" value="Genomic_DNA"/>
</dbReference>
<dbReference type="GO" id="GO:0003964">
    <property type="term" value="F:RNA-directed DNA polymerase activity"/>
    <property type="evidence" value="ECO:0007669"/>
    <property type="project" value="UniProtKB-KW"/>
</dbReference>
<dbReference type="SUPFAM" id="SSF53098">
    <property type="entry name" value="Ribonuclease H-like"/>
    <property type="match status" value="2"/>
</dbReference>
<dbReference type="InterPro" id="IPR043502">
    <property type="entry name" value="DNA/RNA_pol_sf"/>
</dbReference>
<dbReference type="InterPro" id="IPR057670">
    <property type="entry name" value="SH3_retrovirus"/>
</dbReference>
<dbReference type="Pfam" id="PF24626">
    <property type="entry name" value="SH3_Tf2-1"/>
    <property type="match status" value="1"/>
</dbReference>
<evidence type="ECO:0000259" key="2">
    <source>
        <dbReference type="PROSITE" id="PS50878"/>
    </source>
</evidence>
<dbReference type="Pfam" id="PF17919">
    <property type="entry name" value="RT_RNaseH_2"/>
    <property type="match status" value="1"/>
</dbReference>
<dbReference type="Gene3D" id="3.10.10.10">
    <property type="entry name" value="HIV Type 1 Reverse Transcriptase, subunit A, domain 1"/>
    <property type="match status" value="1"/>
</dbReference>
<feature type="domain" description="Integrase catalytic" evidence="3">
    <location>
        <begin position="483"/>
        <end position="664"/>
    </location>
</feature>
<evidence type="ECO:0000313" key="4">
    <source>
        <dbReference type="EMBL" id="GJT92328.1"/>
    </source>
</evidence>
<sequence length="777" mass="90620">GAEHFSKIDLRSGYHQLRVREQDISKTAFRTRYGHYEFLVMPFGLTNAPAVFMDLMNRVFHEFLDKFVIVFIDDILVFSKSKEEHEEHLRTVLQILRQEKLYAKFSKCEFWLSKVAFLGHIVSAEGITMDPAKVEAITKWPRPTSVTEVRSFLGLAGYYRRFVEGFSRLALPLTKLMRKGEKFVWNEEREKSFEELKQRLVSSPILTLPSGSGGFQIYSDASKKGLGCVLMQHGKVIAYASRQLKPYELRRMTEKERYMGNYSEILISRPNFAVDDDAFYAVVKIEHQRASGLLQPLEIPVWKWDIINNYSIVFVTGYTETQRKHDAIWVVVDRLTKLAYFLPIRKYYPVSKIAKMFQQEIIRLHGTPSAIVLDRDPRFTSRFWKGLQKACGNTVKKLDDYICLVEFAYNNSWHASIKCAPFEMLYGRKCRAPICWDQVGESILRVRREMMRWTNEKGRRRQEKLRRAQTRQRSYADRHRRALEFQPGEHVFLKVSPTRGVRRFGIKGKLSPRFIGPFEILDRVERYKGYLLSIRQIVRILSFTEEESILDRQDRVENLVDKKVKIIRCDNGTKFKNRVMSGFCEKKGIKKEFSVAKTPQKNVVAKRRSRTLIKAARTMVLVVKPHNKTPYELFRGRTPALSFMRSFGSHVTILNTLDYLGKFDGKLGEGFFVRYSLNSKAFKVYNIRTRKVEENLHIRFLEDKPIIAGDGPKWLFDIDVLTKSINYVPVVKCLIMAKDIKMGKHSSSGDESWKERMSLLKGRNIRTLCPAVTERDG</sequence>
<feature type="domain" description="Reverse transcriptase" evidence="2">
    <location>
        <begin position="1"/>
        <end position="122"/>
    </location>
</feature>
<dbReference type="CDD" id="cd01647">
    <property type="entry name" value="RT_LTR"/>
    <property type="match status" value="1"/>
</dbReference>
<evidence type="ECO:0000259" key="3">
    <source>
        <dbReference type="PROSITE" id="PS50994"/>
    </source>
</evidence>
<dbReference type="PROSITE" id="PS50878">
    <property type="entry name" value="RT_POL"/>
    <property type="match status" value="1"/>
</dbReference>
<dbReference type="PANTHER" id="PTHR37984:SF5">
    <property type="entry name" value="PROTEIN NYNRIN-LIKE"/>
    <property type="match status" value="1"/>
</dbReference>
<evidence type="ECO:0000256" key="1">
    <source>
        <dbReference type="ARBA" id="ARBA00023268"/>
    </source>
</evidence>
<dbReference type="InterPro" id="IPR050951">
    <property type="entry name" value="Retrovirus_Pol_polyprotein"/>
</dbReference>
<dbReference type="Pfam" id="PF00078">
    <property type="entry name" value="RVT_1"/>
    <property type="match status" value="1"/>
</dbReference>
<feature type="domain" description="Integrase catalytic" evidence="3">
    <location>
        <begin position="292"/>
        <end position="381"/>
    </location>
</feature>
<reference evidence="4" key="2">
    <citation type="submission" date="2022-01" db="EMBL/GenBank/DDBJ databases">
        <authorList>
            <person name="Yamashiro T."/>
            <person name="Shiraishi A."/>
            <person name="Satake H."/>
            <person name="Nakayama K."/>
        </authorList>
    </citation>
    <scope>NUCLEOTIDE SEQUENCE</scope>
</reference>
<dbReference type="PROSITE" id="PS50994">
    <property type="entry name" value="INTEGRASE"/>
    <property type="match status" value="2"/>
</dbReference>
<feature type="non-terminal residue" evidence="4">
    <location>
        <position position="1"/>
    </location>
</feature>
<dbReference type="SUPFAM" id="SSF56672">
    <property type="entry name" value="DNA/RNA polymerases"/>
    <property type="match status" value="1"/>
</dbReference>
<dbReference type="InterPro" id="IPR056924">
    <property type="entry name" value="SH3_Tf2-1"/>
</dbReference>
<dbReference type="InterPro" id="IPR001584">
    <property type="entry name" value="Integrase_cat-core"/>
</dbReference>
<dbReference type="Gene3D" id="3.30.70.270">
    <property type="match status" value="2"/>
</dbReference>
<protein>
    <submittedName>
        <fullName evidence="4">Reverse transcriptase domain-containing protein</fullName>
    </submittedName>
</protein>
<evidence type="ECO:0000313" key="5">
    <source>
        <dbReference type="Proteomes" id="UP001151760"/>
    </source>
</evidence>
<keyword evidence="4" id="KW-0808">Transferase</keyword>
<dbReference type="InterPro" id="IPR000477">
    <property type="entry name" value="RT_dom"/>
</dbReference>
<dbReference type="InterPro" id="IPR041577">
    <property type="entry name" value="RT_RNaseH_2"/>
</dbReference>
<dbReference type="InterPro" id="IPR036397">
    <property type="entry name" value="RNaseH_sf"/>
</dbReference>
<dbReference type="Gene3D" id="3.30.420.10">
    <property type="entry name" value="Ribonuclease H-like superfamily/Ribonuclease H"/>
    <property type="match status" value="2"/>
</dbReference>
<dbReference type="PANTHER" id="PTHR37984">
    <property type="entry name" value="PROTEIN CBG26694"/>
    <property type="match status" value="1"/>
</dbReference>
<gene>
    <name evidence="4" type="ORF">Tco_1081173</name>
</gene>
<name>A0ABQ5HWY0_9ASTR</name>
<keyword evidence="5" id="KW-1185">Reference proteome</keyword>
<reference evidence="4" key="1">
    <citation type="journal article" date="2022" name="Int. J. Mol. Sci.">
        <title>Draft Genome of Tanacetum Coccineum: Genomic Comparison of Closely Related Tanacetum-Family Plants.</title>
        <authorList>
            <person name="Yamashiro T."/>
            <person name="Shiraishi A."/>
            <person name="Nakayama K."/>
            <person name="Satake H."/>
        </authorList>
    </citation>
    <scope>NUCLEOTIDE SEQUENCE</scope>
</reference>
<dbReference type="Pfam" id="PF25597">
    <property type="entry name" value="SH3_retrovirus"/>
    <property type="match status" value="1"/>
</dbReference>